<dbReference type="PANTHER" id="PTHR30093">
    <property type="entry name" value="GENERAL SECRETION PATHWAY PROTEIN G"/>
    <property type="match status" value="1"/>
</dbReference>
<organism evidence="2 3">
    <name type="scientific">Pseudoalteromonas xiamenensis</name>
    <dbReference type="NCBI Taxonomy" id="882626"/>
    <lineage>
        <taxon>Bacteria</taxon>
        <taxon>Pseudomonadati</taxon>
        <taxon>Pseudomonadota</taxon>
        <taxon>Gammaproteobacteria</taxon>
        <taxon>Alteromonadales</taxon>
        <taxon>Pseudoalteromonadaceae</taxon>
        <taxon>Pseudoalteromonas</taxon>
    </lineage>
</organism>
<keyword evidence="3" id="KW-1185">Reference proteome</keyword>
<dbReference type="AlphaFoldDB" id="A0A975DF07"/>
<keyword evidence="1" id="KW-0812">Transmembrane</keyword>
<protein>
    <submittedName>
        <fullName evidence="2">Type IV pilin protein</fullName>
    </submittedName>
</protein>
<keyword evidence="1" id="KW-0472">Membrane</keyword>
<dbReference type="InterPro" id="IPR045584">
    <property type="entry name" value="Pilin-like"/>
</dbReference>
<gene>
    <name evidence="2" type="ORF">J5O05_11515</name>
</gene>
<dbReference type="Gene3D" id="3.30.700.10">
    <property type="entry name" value="Glycoprotein, Type 4 Pilin"/>
    <property type="match status" value="1"/>
</dbReference>
<dbReference type="PANTHER" id="PTHR30093:SF47">
    <property type="entry name" value="TYPE IV PILUS NON-CORE MINOR PILIN PILE"/>
    <property type="match status" value="1"/>
</dbReference>
<evidence type="ECO:0000313" key="2">
    <source>
        <dbReference type="EMBL" id="QTH70578.1"/>
    </source>
</evidence>
<dbReference type="GO" id="GO:0043683">
    <property type="term" value="P:type IV pilus assembly"/>
    <property type="evidence" value="ECO:0007669"/>
    <property type="project" value="InterPro"/>
</dbReference>
<evidence type="ECO:0000313" key="3">
    <source>
        <dbReference type="Proteomes" id="UP000664904"/>
    </source>
</evidence>
<dbReference type="InterPro" id="IPR012902">
    <property type="entry name" value="N_methyl_site"/>
</dbReference>
<feature type="transmembrane region" description="Helical" evidence="1">
    <location>
        <begin position="15"/>
        <end position="37"/>
    </location>
</feature>
<proteinExistence type="predicted"/>
<dbReference type="RefSeq" id="WP_208842167.1">
    <property type="nucleotide sequence ID" value="NZ_JBHLYX010000011.1"/>
</dbReference>
<dbReference type="EMBL" id="CP072133">
    <property type="protein sequence ID" value="QTH70578.1"/>
    <property type="molecule type" value="Genomic_DNA"/>
</dbReference>
<dbReference type="Proteomes" id="UP000664904">
    <property type="component" value="Chromosome"/>
</dbReference>
<dbReference type="SUPFAM" id="SSF54523">
    <property type="entry name" value="Pili subunits"/>
    <property type="match status" value="1"/>
</dbReference>
<dbReference type="Pfam" id="PF16732">
    <property type="entry name" value="ComP_DUS"/>
    <property type="match status" value="1"/>
</dbReference>
<keyword evidence="1" id="KW-1133">Transmembrane helix</keyword>
<reference evidence="2" key="1">
    <citation type="submission" date="2021-03" db="EMBL/GenBank/DDBJ databases">
        <title>Complete Genome of Pseudoalteromonas xiamenensis STKMTI.2, a new potential marine bacterium producing anti-Vibrio compounds.</title>
        <authorList>
            <person name="Handayani D.P."/>
            <person name="Isnansetyo A."/>
            <person name="Istiqomah I."/>
            <person name="Jumina J."/>
        </authorList>
    </citation>
    <scope>NUCLEOTIDE SEQUENCE</scope>
    <source>
        <strain evidence="2">STKMTI.2</strain>
    </source>
</reference>
<sequence>MTAVSFVELEVKSRFAGFTLVELLIAIAILGILYSLAMPSYARYIQESRRNEAQQTMFQTATHLERIYTRQGGYPKNYDVPVSEYYTFTYVPLTAIDDDYFRAYKLSAAPKSGSGQTGDICGTLSIDHQSKLGASSDGCW</sequence>
<accession>A0A975DF07</accession>
<dbReference type="NCBIfam" id="TIGR02532">
    <property type="entry name" value="IV_pilin_GFxxxE"/>
    <property type="match status" value="1"/>
</dbReference>
<evidence type="ECO:0000256" key="1">
    <source>
        <dbReference type="SAM" id="Phobius"/>
    </source>
</evidence>
<name>A0A975DF07_9GAMM</name>
<dbReference type="Pfam" id="PF07963">
    <property type="entry name" value="N_methyl"/>
    <property type="match status" value="1"/>
</dbReference>
<dbReference type="InterPro" id="IPR031982">
    <property type="entry name" value="PilE-like"/>
</dbReference>
<dbReference type="KEGG" id="pxi:J5O05_11515"/>